<reference evidence="2" key="1">
    <citation type="submission" date="2021-03" db="EMBL/GenBank/DDBJ databases">
        <authorList>
            <person name="Bekaert M."/>
        </authorList>
    </citation>
    <scope>NUCLEOTIDE SEQUENCE</scope>
</reference>
<dbReference type="Proteomes" id="UP000683360">
    <property type="component" value="Unassembled WGS sequence"/>
</dbReference>
<dbReference type="AlphaFoldDB" id="A0A8S3S2N2"/>
<dbReference type="EMBL" id="CAJPWZ010001311">
    <property type="protein sequence ID" value="CAG2212721.1"/>
    <property type="molecule type" value="Genomic_DNA"/>
</dbReference>
<evidence type="ECO:0000313" key="2">
    <source>
        <dbReference type="EMBL" id="CAG2212721.1"/>
    </source>
</evidence>
<evidence type="ECO:0000256" key="1">
    <source>
        <dbReference type="SAM" id="Coils"/>
    </source>
</evidence>
<name>A0A8S3S2N2_MYTED</name>
<evidence type="ECO:0000313" key="3">
    <source>
        <dbReference type="Proteomes" id="UP000683360"/>
    </source>
</evidence>
<sequence>MYLKDAWCEISKAVNCLIKFVALISTGDQVELQKLSDLALKHISVSEKQCRVCKDEMEQNINEILIRRQQLESKIQIKDITLSKTTSLLELKKEEVVTFEGLVRNAKNVYEEKLKTYLSLVERIENDKVAYVGINAVTSLYFLFVTAITAGAAAPIAIGLQSCVTLGSSLAFNRAITNVNSAKNELTNYKYQLQKYCKEKIKLQGACGKLQNECDKCRKEKQKNNEELARLLEHLNKTATLLECLLNFRHFISILQGRTEVLQEARKDIAFQHDLKIPLEEIEKHLNSASSLNLNNIFETQKLCKNLSGQLTIHLHNVWPNMNSVAKYISYQSRQGQTETLYIEDKLRENISRTKTDHGNL</sequence>
<keyword evidence="1" id="KW-0175">Coiled coil</keyword>
<comment type="caution">
    <text evidence="2">The sequence shown here is derived from an EMBL/GenBank/DDBJ whole genome shotgun (WGS) entry which is preliminary data.</text>
</comment>
<accession>A0A8S3S2N2</accession>
<organism evidence="2 3">
    <name type="scientific">Mytilus edulis</name>
    <name type="common">Blue mussel</name>
    <dbReference type="NCBI Taxonomy" id="6550"/>
    <lineage>
        <taxon>Eukaryota</taxon>
        <taxon>Metazoa</taxon>
        <taxon>Spiralia</taxon>
        <taxon>Lophotrochozoa</taxon>
        <taxon>Mollusca</taxon>
        <taxon>Bivalvia</taxon>
        <taxon>Autobranchia</taxon>
        <taxon>Pteriomorphia</taxon>
        <taxon>Mytilida</taxon>
        <taxon>Mytiloidea</taxon>
        <taxon>Mytilidae</taxon>
        <taxon>Mytilinae</taxon>
        <taxon>Mytilus</taxon>
    </lineage>
</organism>
<proteinExistence type="predicted"/>
<gene>
    <name evidence="2" type="ORF">MEDL_26679</name>
</gene>
<protein>
    <submittedName>
        <fullName evidence="2">Uncharacterized protein</fullName>
    </submittedName>
</protein>
<keyword evidence="3" id="KW-1185">Reference proteome</keyword>
<feature type="coiled-coil region" evidence="1">
    <location>
        <begin position="179"/>
        <end position="238"/>
    </location>
</feature>